<evidence type="ECO:0000313" key="3">
    <source>
        <dbReference type="Proteomes" id="UP001140453"/>
    </source>
</evidence>
<evidence type="ECO:0000256" key="1">
    <source>
        <dbReference type="SAM" id="MobiDB-lite"/>
    </source>
</evidence>
<feature type="region of interest" description="Disordered" evidence="1">
    <location>
        <begin position="1"/>
        <end position="21"/>
    </location>
</feature>
<dbReference type="Proteomes" id="UP001140453">
    <property type="component" value="Unassembled WGS sequence"/>
</dbReference>
<protein>
    <submittedName>
        <fullName evidence="2">Uncharacterized protein</fullName>
    </submittedName>
</protein>
<organism evidence="2 3">
    <name type="scientific">Gnomoniopsis smithogilvyi</name>
    <dbReference type="NCBI Taxonomy" id="1191159"/>
    <lineage>
        <taxon>Eukaryota</taxon>
        <taxon>Fungi</taxon>
        <taxon>Dikarya</taxon>
        <taxon>Ascomycota</taxon>
        <taxon>Pezizomycotina</taxon>
        <taxon>Sordariomycetes</taxon>
        <taxon>Sordariomycetidae</taxon>
        <taxon>Diaporthales</taxon>
        <taxon>Gnomoniaceae</taxon>
        <taxon>Gnomoniopsis</taxon>
    </lineage>
</organism>
<accession>A0A9W8YR98</accession>
<name>A0A9W8YR98_9PEZI</name>
<proteinExistence type="predicted"/>
<keyword evidence="3" id="KW-1185">Reference proteome</keyword>
<dbReference type="AlphaFoldDB" id="A0A9W8YR98"/>
<sequence length="71" mass="7915">MAKSAPNRSLRGSRGRQSKQAFKEDLFSSCLSASVEPRSTPVWGGYGVTHWKILRRISMCPVITYDSIPSQ</sequence>
<dbReference type="EMBL" id="JAPEVB010000004">
    <property type="protein sequence ID" value="KAJ4389791.1"/>
    <property type="molecule type" value="Genomic_DNA"/>
</dbReference>
<gene>
    <name evidence="2" type="ORF">N0V93_007263</name>
</gene>
<evidence type="ECO:0000313" key="2">
    <source>
        <dbReference type="EMBL" id="KAJ4389791.1"/>
    </source>
</evidence>
<comment type="caution">
    <text evidence="2">The sequence shown here is derived from an EMBL/GenBank/DDBJ whole genome shotgun (WGS) entry which is preliminary data.</text>
</comment>
<reference evidence="2" key="1">
    <citation type="submission" date="2022-10" db="EMBL/GenBank/DDBJ databases">
        <title>Tapping the CABI collections for fungal endophytes: first genome assemblies for Collariella, Neodidymelliopsis, Ascochyta clinopodiicola, Didymella pomorum, Didymosphaeria variabile, Neocosmospora piperis and Neocucurbitaria cava.</title>
        <authorList>
            <person name="Hill R."/>
        </authorList>
    </citation>
    <scope>NUCLEOTIDE SEQUENCE</scope>
    <source>
        <strain evidence="2">IMI 355082</strain>
    </source>
</reference>